<evidence type="ECO:0000259" key="8">
    <source>
        <dbReference type="Pfam" id="PF04551"/>
    </source>
</evidence>
<gene>
    <name evidence="7" type="primary">ispG</name>
    <name evidence="10" type="ORF">ST1E_0732</name>
</gene>
<dbReference type="PATRIC" id="fig|1208921.3.peg.380"/>
<feature type="binding site" evidence="7">
    <location>
        <position position="314"/>
    </location>
    <ligand>
        <name>[4Fe-4S] cluster</name>
        <dbReference type="ChEBI" id="CHEBI:49883"/>
    </ligand>
</feature>
<evidence type="ECO:0000259" key="9">
    <source>
        <dbReference type="Pfam" id="PF26540"/>
    </source>
</evidence>
<comment type="pathway">
    <text evidence="7">Isoprenoid biosynthesis; isopentenyl diphosphate biosynthesis via DXP pathway; isopentenyl diphosphate from 1-deoxy-D-xylulose 5-phosphate: step 5/6.</text>
</comment>
<keyword evidence="11" id="KW-1185">Reference proteome</keyword>
<dbReference type="InterPro" id="IPR058578">
    <property type="entry name" value="IspG_TIM"/>
</dbReference>
<dbReference type="NCBIfam" id="NF001540">
    <property type="entry name" value="PRK00366.1"/>
    <property type="match status" value="1"/>
</dbReference>
<dbReference type="Gene3D" id="3.20.20.20">
    <property type="entry name" value="Dihydropteroate synthase-like"/>
    <property type="match status" value="1"/>
</dbReference>
<feature type="binding site" evidence="7">
    <location>
        <position position="364"/>
    </location>
    <ligand>
        <name>[4Fe-4S] cluster</name>
        <dbReference type="ChEBI" id="CHEBI:49883"/>
    </ligand>
</feature>
<dbReference type="Gene3D" id="3.30.413.10">
    <property type="entry name" value="Sulfite Reductase Hemoprotein, domain 1"/>
    <property type="match status" value="1"/>
</dbReference>
<dbReference type="NCBIfam" id="TIGR00612">
    <property type="entry name" value="ispG_gcpE"/>
    <property type="match status" value="1"/>
</dbReference>
<protein>
    <recommendedName>
        <fullName evidence="7">4-hydroxy-3-methylbut-2-en-1-yl diphosphate synthase (flavodoxin)</fullName>
        <ecNumber evidence="7">1.17.7.3</ecNumber>
    </recommendedName>
    <alternativeName>
        <fullName evidence="7">1-hydroxy-2-methyl-2-(E)-butenyl 4-diphosphate synthase</fullName>
    </alternativeName>
</protein>
<evidence type="ECO:0000256" key="4">
    <source>
        <dbReference type="ARBA" id="ARBA00023004"/>
    </source>
</evidence>
<evidence type="ECO:0000313" key="11">
    <source>
        <dbReference type="Proteomes" id="UP000011658"/>
    </source>
</evidence>
<evidence type="ECO:0000256" key="1">
    <source>
        <dbReference type="ARBA" id="ARBA00022485"/>
    </source>
</evidence>
<dbReference type="PIRSF" id="PIRSF004640">
    <property type="entry name" value="IspG"/>
    <property type="match status" value="1"/>
</dbReference>
<keyword evidence="2 7" id="KW-0479">Metal-binding</keyword>
<dbReference type="GO" id="GO:0016114">
    <property type="term" value="P:terpenoid biosynthetic process"/>
    <property type="evidence" value="ECO:0007669"/>
    <property type="project" value="InterPro"/>
</dbReference>
<keyword evidence="5 7" id="KW-0411">Iron-sulfur</keyword>
<feature type="binding site" evidence="7">
    <location>
        <position position="311"/>
    </location>
    <ligand>
        <name>[4Fe-4S] cluster</name>
        <dbReference type="ChEBI" id="CHEBI:49883"/>
    </ligand>
</feature>
<comment type="function">
    <text evidence="7">Converts 2C-methyl-D-erythritol 2,4-cyclodiphosphate (ME-2,4cPP) into 1-hydroxy-2-methyl-2-(E)-butenyl 4-diphosphate.</text>
</comment>
<feature type="domain" description="IspG C-terminal" evidence="9">
    <location>
        <begin position="308"/>
        <end position="408"/>
    </location>
</feature>
<dbReference type="GO" id="GO:0141197">
    <property type="term" value="F:4-hydroxy-3-methylbut-2-enyl-diphosphate synthase activity (flavodoxin)"/>
    <property type="evidence" value="ECO:0007669"/>
    <property type="project" value="UniProtKB-EC"/>
</dbReference>
<dbReference type="FunFam" id="3.30.413.10:FF:000012">
    <property type="entry name" value="4-hydroxy-3-methylbut-2-en-1-yl diphosphate synthase (flavodoxin)"/>
    <property type="match status" value="1"/>
</dbReference>
<dbReference type="KEGG" id="kga:ST1E_0732"/>
<dbReference type="InterPro" id="IPR011005">
    <property type="entry name" value="Dihydropteroate_synth-like_sf"/>
</dbReference>
<name>M1LYE1_9PROT</name>
<dbReference type="InterPro" id="IPR045854">
    <property type="entry name" value="NO2/SO3_Rdtase_4Fe4S_sf"/>
</dbReference>
<dbReference type="Pfam" id="PF04551">
    <property type="entry name" value="GcpE"/>
    <property type="match status" value="1"/>
</dbReference>
<dbReference type="InterPro" id="IPR058579">
    <property type="entry name" value="IspG_C"/>
</dbReference>
<keyword evidence="3 7" id="KW-0560">Oxidoreductase</keyword>
<dbReference type="EMBL" id="CP003806">
    <property type="protein sequence ID" value="AGF49096.1"/>
    <property type="molecule type" value="Genomic_DNA"/>
</dbReference>
<keyword evidence="4 7" id="KW-0408">Iron</keyword>
<evidence type="ECO:0000313" key="10">
    <source>
        <dbReference type="EMBL" id="AGF49096.1"/>
    </source>
</evidence>
<dbReference type="InterPro" id="IPR016425">
    <property type="entry name" value="IspG_bac"/>
</dbReference>
<keyword evidence="1 7" id="KW-0004">4Fe-4S</keyword>
<dbReference type="eggNOG" id="COG0821">
    <property type="taxonomic scope" value="Bacteria"/>
</dbReference>
<dbReference type="GO" id="GO:0046429">
    <property type="term" value="F:4-hydroxy-3-methylbut-2-en-1-yl diphosphate synthase activity (ferredoxin)"/>
    <property type="evidence" value="ECO:0007669"/>
    <property type="project" value="UniProtKB-UniRule"/>
</dbReference>
<dbReference type="PANTHER" id="PTHR30454">
    <property type="entry name" value="4-HYDROXY-3-METHYLBUT-2-EN-1-YL DIPHOSPHATE SYNTHASE"/>
    <property type="match status" value="1"/>
</dbReference>
<dbReference type="PANTHER" id="PTHR30454:SF0">
    <property type="entry name" value="4-HYDROXY-3-METHYLBUT-2-EN-1-YL DIPHOSPHATE SYNTHASE (FERREDOXIN), CHLOROPLASTIC"/>
    <property type="match status" value="1"/>
</dbReference>
<dbReference type="GO" id="GO:0051539">
    <property type="term" value="F:4 iron, 4 sulfur cluster binding"/>
    <property type="evidence" value="ECO:0007669"/>
    <property type="project" value="UniProtKB-UniRule"/>
</dbReference>
<dbReference type="Proteomes" id="UP000011658">
    <property type="component" value="Chromosome"/>
</dbReference>
<reference evidence="10 11" key="1">
    <citation type="journal article" date="2013" name="Genome Biol. Evol.">
        <title>Genome evolution and phylogenomic analysis of candidatus kinetoplastibacterium, the betaproteobacterial endosymbionts of strigomonas and angomonas.</title>
        <authorList>
            <person name="Alves J.M."/>
            <person name="Serrano M.G."/>
            <person name="Maia da Silva F."/>
            <person name="Voegtly L.J."/>
            <person name="Matveyev A.V."/>
            <person name="Teixeira M.M."/>
            <person name="Camargo E.P."/>
            <person name="Buck G.A."/>
        </authorList>
    </citation>
    <scope>NUCLEOTIDE SEQUENCE [LARGE SCALE GENOMIC DNA]</scope>
    <source>
        <strain evidence="10 11">TCC219</strain>
    </source>
</reference>
<keyword evidence="6 7" id="KW-0414">Isoprene biosynthesis</keyword>
<evidence type="ECO:0000256" key="6">
    <source>
        <dbReference type="ARBA" id="ARBA00023229"/>
    </source>
</evidence>
<feature type="domain" description="IspG TIM-barrel" evidence="8">
    <location>
        <begin position="28"/>
        <end position="281"/>
    </location>
</feature>
<accession>M1LYE1</accession>
<dbReference type="RefSeq" id="WP_015389580.1">
    <property type="nucleotide sequence ID" value="NC_020284.1"/>
</dbReference>
<dbReference type="HOGENOM" id="CLU_042258_1_0_4"/>
<dbReference type="Pfam" id="PF26540">
    <property type="entry name" value="GcpE_C"/>
    <property type="match status" value="1"/>
</dbReference>
<comment type="cofactor">
    <cofactor evidence="7">
        <name>[4Fe-4S] cluster</name>
        <dbReference type="ChEBI" id="CHEBI:49883"/>
    </cofactor>
    <text evidence="7">Binds 1 [4Fe-4S] cluster.</text>
</comment>
<proteinExistence type="inferred from homology"/>
<organism evidence="10 11">
    <name type="scientific">Candidatus Kinetoplastidibacterium galati TCC219</name>
    <dbReference type="NCBI Taxonomy" id="1208921"/>
    <lineage>
        <taxon>Bacteria</taxon>
        <taxon>Pseudomonadati</taxon>
        <taxon>Pseudomonadota</taxon>
        <taxon>Betaproteobacteria</taxon>
        <taxon>Candidatus Kinetoplastidibacterium</taxon>
    </lineage>
</organism>
<evidence type="ECO:0000256" key="2">
    <source>
        <dbReference type="ARBA" id="ARBA00022723"/>
    </source>
</evidence>
<dbReference type="UniPathway" id="UPA00056">
    <property type="reaction ID" value="UER00096"/>
</dbReference>
<evidence type="ECO:0000256" key="3">
    <source>
        <dbReference type="ARBA" id="ARBA00023002"/>
    </source>
</evidence>
<dbReference type="GO" id="GO:0005506">
    <property type="term" value="F:iron ion binding"/>
    <property type="evidence" value="ECO:0007669"/>
    <property type="project" value="InterPro"/>
</dbReference>
<dbReference type="STRING" id="1208921.ST1E_0732"/>
<comment type="catalytic activity">
    <reaction evidence="7">
        <text>(2E)-4-hydroxy-3-methylbut-2-enyl diphosphate + oxidized [flavodoxin] + H2O + 2 H(+) = 2-C-methyl-D-erythritol 2,4-cyclic diphosphate + reduced [flavodoxin]</text>
        <dbReference type="Rhea" id="RHEA:43604"/>
        <dbReference type="Rhea" id="RHEA-COMP:10622"/>
        <dbReference type="Rhea" id="RHEA-COMP:10623"/>
        <dbReference type="ChEBI" id="CHEBI:15377"/>
        <dbReference type="ChEBI" id="CHEBI:15378"/>
        <dbReference type="ChEBI" id="CHEBI:57618"/>
        <dbReference type="ChEBI" id="CHEBI:58210"/>
        <dbReference type="ChEBI" id="CHEBI:58483"/>
        <dbReference type="ChEBI" id="CHEBI:128753"/>
        <dbReference type="EC" id="1.17.7.3"/>
    </reaction>
</comment>
<dbReference type="HAMAP" id="MF_00159">
    <property type="entry name" value="IspG"/>
    <property type="match status" value="1"/>
</dbReference>
<dbReference type="GO" id="GO:0019288">
    <property type="term" value="P:isopentenyl diphosphate biosynthetic process, methylerythritol 4-phosphate pathway"/>
    <property type="evidence" value="ECO:0007669"/>
    <property type="project" value="UniProtKB-UniRule"/>
</dbReference>
<evidence type="ECO:0000256" key="5">
    <source>
        <dbReference type="ARBA" id="ARBA00023014"/>
    </source>
</evidence>
<dbReference type="AlphaFoldDB" id="M1LYE1"/>
<evidence type="ECO:0000256" key="7">
    <source>
        <dbReference type="HAMAP-Rule" id="MF_00159"/>
    </source>
</evidence>
<feature type="binding site" evidence="7">
    <location>
        <position position="357"/>
    </location>
    <ligand>
        <name>[4Fe-4S] cluster</name>
        <dbReference type="ChEBI" id="CHEBI:49883"/>
    </ligand>
</feature>
<comment type="similarity">
    <text evidence="7">Belongs to the IspG family.</text>
</comment>
<dbReference type="InterPro" id="IPR004588">
    <property type="entry name" value="IspG_bac-typ"/>
</dbReference>
<sequence length="421" mass="46200">MSMTEPLEYYNLNRKKTNAVKVSWNDKTVIIGGGYPIVIQSMTNTGTTNYIETSLQIKELFLSGAELVRITVNSSEAAKSVINIRNQLDKIGIYVPLVGDFHYNGHKLLSDFPDCAKALSKYRINPGNVGSGHYKDDNFSKIIDIACKYDKPVRIGVNWGSIDKDLLSLNVDENNKLKGNQLDYKLVMLDTLIESALNSAKQAERLGLDSNKIVISCKVSQVRELIYVYNSLSKSCNYPLHLGLTEAGVGDKGIVSSTSALSILLNQGIGDTIRVSITPEGNNPRSREVLIAKEILQSLGIRFYSPSVISCPGCGRTNSNFFQKLASDIDIFLKEHMPIWKDLYPGVERMNVAVMGCIVNGPGESKNADIGISLPGDGELPVAPVFIEGNRVTTLKGDSISSEFKVIVTNYVATRYGRFSP</sequence>
<dbReference type="EC" id="1.17.7.3" evidence="7"/>
<dbReference type="OrthoDB" id="9803214at2"/>